<protein>
    <submittedName>
        <fullName evidence="2">Uncharacterized protein</fullName>
    </submittedName>
</protein>
<dbReference type="EMBL" id="CAJOBH010159776">
    <property type="protein sequence ID" value="CAF4874553.1"/>
    <property type="molecule type" value="Genomic_DNA"/>
</dbReference>
<organism evidence="2 4">
    <name type="scientific">Rotaria magnacalcarata</name>
    <dbReference type="NCBI Taxonomy" id="392030"/>
    <lineage>
        <taxon>Eukaryota</taxon>
        <taxon>Metazoa</taxon>
        <taxon>Spiralia</taxon>
        <taxon>Gnathifera</taxon>
        <taxon>Rotifera</taxon>
        <taxon>Eurotatoria</taxon>
        <taxon>Bdelloidea</taxon>
        <taxon>Philodinida</taxon>
        <taxon>Philodinidae</taxon>
        <taxon>Rotaria</taxon>
    </lineage>
</organism>
<dbReference type="Proteomes" id="UP000681967">
    <property type="component" value="Unassembled WGS sequence"/>
</dbReference>
<proteinExistence type="predicted"/>
<dbReference type="Proteomes" id="UP000663842">
    <property type="component" value="Unassembled WGS sequence"/>
</dbReference>
<sequence>MDAPIVFEDTLVKSEKVEISFVTSNTDNPLIQREHVRFEHMSIQLDAGASIEV</sequence>
<evidence type="ECO:0000313" key="2">
    <source>
        <dbReference type="EMBL" id="CAF4107607.1"/>
    </source>
</evidence>
<name>A0A819VDZ1_9BILA</name>
<evidence type="ECO:0000313" key="1">
    <source>
        <dbReference type="EMBL" id="CAF2273218.1"/>
    </source>
</evidence>
<dbReference type="AlphaFoldDB" id="A0A819VDZ1"/>
<evidence type="ECO:0000313" key="4">
    <source>
        <dbReference type="Proteomes" id="UP000663842"/>
    </source>
</evidence>
<gene>
    <name evidence="3" type="ORF">BYL167_LOCUS51099</name>
    <name evidence="2" type="ORF">UXM345_LOCUS22621</name>
    <name evidence="1" type="ORF">XDN619_LOCUS37288</name>
</gene>
<evidence type="ECO:0000313" key="3">
    <source>
        <dbReference type="EMBL" id="CAF4874553.1"/>
    </source>
</evidence>
<feature type="non-terminal residue" evidence="2">
    <location>
        <position position="53"/>
    </location>
</feature>
<reference evidence="2" key="1">
    <citation type="submission" date="2021-02" db="EMBL/GenBank/DDBJ databases">
        <authorList>
            <person name="Nowell W R."/>
        </authorList>
    </citation>
    <scope>NUCLEOTIDE SEQUENCE</scope>
</reference>
<accession>A0A819VDZ1</accession>
<dbReference type="EMBL" id="CAJNRG010019434">
    <property type="protein sequence ID" value="CAF2273218.1"/>
    <property type="molecule type" value="Genomic_DNA"/>
</dbReference>
<dbReference type="EMBL" id="CAJOBF010003761">
    <property type="protein sequence ID" value="CAF4107607.1"/>
    <property type="molecule type" value="Genomic_DNA"/>
</dbReference>
<dbReference type="Proteomes" id="UP000663887">
    <property type="component" value="Unassembled WGS sequence"/>
</dbReference>
<comment type="caution">
    <text evidence="2">The sequence shown here is derived from an EMBL/GenBank/DDBJ whole genome shotgun (WGS) entry which is preliminary data.</text>
</comment>